<dbReference type="AlphaFoldDB" id="A0A7J7M0R4"/>
<dbReference type="InterPro" id="IPR001623">
    <property type="entry name" value="DnaJ_domain"/>
</dbReference>
<dbReference type="InterPro" id="IPR018253">
    <property type="entry name" value="DnaJ_domain_CS"/>
</dbReference>
<feature type="region of interest" description="Disordered" evidence="1">
    <location>
        <begin position="135"/>
        <end position="186"/>
    </location>
</feature>
<feature type="compositionally biased region" description="Basic and acidic residues" evidence="1">
    <location>
        <begin position="415"/>
        <end position="437"/>
    </location>
</feature>
<dbReference type="Pfam" id="PF23551">
    <property type="entry name" value="Zn_ribbon_20"/>
    <property type="match status" value="1"/>
</dbReference>
<dbReference type="PANTHER" id="PTHR44137">
    <property type="entry name" value="BNAC03G44070D PROTEIN"/>
    <property type="match status" value="1"/>
</dbReference>
<gene>
    <name evidence="3" type="ORF">GIB67_038826</name>
</gene>
<feature type="domain" description="J" evidence="2">
    <location>
        <begin position="66"/>
        <end position="130"/>
    </location>
</feature>
<dbReference type="InterPro" id="IPR036869">
    <property type="entry name" value="J_dom_sf"/>
</dbReference>
<proteinExistence type="predicted"/>
<dbReference type="InterPro" id="IPR056988">
    <property type="entry name" value="Zn_ribbon_pln"/>
</dbReference>
<dbReference type="Pfam" id="PF11926">
    <property type="entry name" value="DUF3444"/>
    <property type="match status" value="1"/>
</dbReference>
<evidence type="ECO:0000313" key="3">
    <source>
        <dbReference type="EMBL" id="KAF6148471.1"/>
    </source>
</evidence>
<feature type="compositionally biased region" description="Polar residues" evidence="1">
    <location>
        <begin position="438"/>
        <end position="447"/>
    </location>
</feature>
<dbReference type="PROSITE" id="PS00636">
    <property type="entry name" value="DNAJ_1"/>
    <property type="match status" value="1"/>
</dbReference>
<comment type="caution">
    <text evidence="3">The sequence shown here is derived from an EMBL/GenBank/DDBJ whole genome shotgun (WGS) entry which is preliminary data.</text>
</comment>
<dbReference type="InterPro" id="IPR024593">
    <property type="entry name" value="DUF3444"/>
</dbReference>
<dbReference type="PROSITE" id="PS50076">
    <property type="entry name" value="DNAJ_2"/>
    <property type="match status" value="1"/>
</dbReference>
<dbReference type="EMBL" id="JACGCM010001845">
    <property type="protein sequence ID" value="KAF6148471.1"/>
    <property type="molecule type" value="Genomic_DNA"/>
</dbReference>
<feature type="compositionally biased region" description="Low complexity" evidence="1">
    <location>
        <begin position="230"/>
        <end position="245"/>
    </location>
</feature>
<dbReference type="PANTHER" id="PTHR44137:SF32">
    <property type="entry name" value="DNAJ HEAT SHOCK AMINO-TERMINAL DOMAIN PROTEIN"/>
    <property type="match status" value="1"/>
</dbReference>
<evidence type="ECO:0000259" key="2">
    <source>
        <dbReference type="PROSITE" id="PS50076"/>
    </source>
</evidence>
<feature type="compositionally biased region" description="Basic and acidic residues" evidence="1">
    <location>
        <begin position="309"/>
        <end position="322"/>
    </location>
</feature>
<protein>
    <recommendedName>
        <fullName evidence="2">J domain-containing protein</fullName>
    </recommendedName>
</protein>
<feature type="compositionally biased region" description="Low complexity" evidence="1">
    <location>
        <begin position="150"/>
        <end position="169"/>
    </location>
</feature>
<dbReference type="SUPFAM" id="SSF46565">
    <property type="entry name" value="Chaperone J-domain"/>
    <property type="match status" value="1"/>
</dbReference>
<evidence type="ECO:0000256" key="1">
    <source>
        <dbReference type="SAM" id="MobiDB-lite"/>
    </source>
</evidence>
<sequence>MECNKDEATRAKDIAERKFTERNVVGAKKFALKAQNLFPGLEGLSQMLTALDVHLSAENKINGESDWYAILGVNPMADDELVKKQYRKLALVLHPDKNKSVGADGAFKLISEAWSVLSDKDKRIVYDQKRHFKASQQKVSSTAGGPGSGPPSANGFHSSGNNTSSKTGTAQKSTRPTTVPAAPRQSKPNTFWTACNRCKMQYEYLRVYLNHNLLCPNCHEPFLAAETAAPPSVSTKSSTPWPSSKQRQNSNHQTANKKAHTQGKQNVGTTGFTCFDSTNKTNFQWAQSSSAAAQAASVQAFEKVKKEREEAQAAAKRRETLQKRATKRTVSKTDLKAEKPAKKRNMGDGANGLNSMAAKTEKDRANVIPVVTKPNSTKELSQIELRNMLAEVARRDIRKKLNDWSSTNAVKVLERQKTKDKDKEEEKVREKKKEKETATVNGEKNNHNVIHAQNQGAEPSGEAARKPVSIVVPDPDFHDFDRERSERSFGENQVWAAYDDDDGMPRYYAMIQNVISLNPFKMRIGWLNAKTNSELGPINWVGSGFAKTCGDFRVGKYEVNNSLNSFSHRVRWTKGARGSVRIFPKNGDVWALYRNWSPEWNELTPDELIHKYDMVEVLDDYNEEEGVVVTPLVKVAGFKTVFHRHLDPGEVKRIPKEELFRFSHQVPSYMITGSEAQNAPKGCRELDPAATPLDLLQVITEVKEEFQDQNNSEAKNNSEANGGIVESAGNQIIKEANKDETAENSRKSIITEQNTAKETVVL</sequence>
<feature type="compositionally biased region" description="Basic and acidic residues" evidence="1">
    <location>
        <begin position="735"/>
        <end position="746"/>
    </location>
</feature>
<dbReference type="CDD" id="cd06257">
    <property type="entry name" value="DnaJ"/>
    <property type="match status" value="1"/>
</dbReference>
<feature type="region of interest" description="Disordered" evidence="1">
    <location>
        <begin position="309"/>
        <end position="360"/>
    </location>
</feature>
<evidence type="ECO:0000313" key="4">
    <source>
        <dbReference type="Proteomes" id="UP000541444"/>
    </source>
</evidence>
<feature type="region of interest" description="Disordered" evidence="1">
    <location>
        <begin position="707"/>
        <end position="748"/>
    </location>
</feature>
<feature type="compositionally biased region" description="Basic and acidic residues" evidence="1">
    <location>
        <begin position="331"/>
        <end position="340"/>
    </location>
</feature>
<dbReference type="OrthoDB" id="66964at2759"/>
<feature type="region of interest" description="Disordered" evidence="1">
    <location>
        <begin position="415"/>
        <end position="447"/>
    </location>
</feature>
<dbReference type="SMART" id="SM00271">
    <property type="entry name" value="DnaJ"/>
    <property type="match status" value="1"/>
</dbReference>
<name>A0A7J7M0R4_9MAGN</name>
<feature type="region of interest" description="Disordered" evidence="1">
    <location>
        <begin position="230"/>
        <end position="268"/>
    </location>
</feature>
<organism evidence="3 4">
    <name type="scientific">Kingdonia uniflora</name>
    <dbReference type="NCBI Taxonomy" id="39325"/>
    <lineage>
        <taxon>Eukaryota</taxon>
        <taxon>Viridiplantae</taxon>
        <taxon>Streptophyta</taxon>
        <taxon>Embryophyta</taxon>
        <taxon>Tracheophyta</taxon>
        <taxon>Spermatophyta</taxon>
        <taxon>Magnoliopsida</taxon>
        <taxon>Ranunculales</taxon>
        <taxon>Circaeasteraceae</taxon>
        <taxon>Kingdonia</taxon>
    </lineage>
</organism>
<dbReference type="Gene3D" id="1.10.287.110">
    <property type="entry name" value="DnaJ domain"/>
    <property type="match status" value="1"/>
</dbReference>
<dbReference type="Proteomes" id="UP000541444">
    <property type="component" value="Unassembled WGS sequence"/>
</dbReference>
<keyword evidence="4" id="KW-1185">Reference proteome</keyword>
<dbReference type="Pfam" id="PF00226">
    <property type="entry name" value="DnaJ"/>
    <property type="match status" value="1"/>
</dbReference>
<accession>A0A7J7M0R4</accession>
<reference evidence="3 4" key="1">
    <citation type="journal article" date="2020" name="IScience">
        <title>Genome Sequencing of the Endangered Kingdonia uniflora (Circaeasteraceae, Ranunculales) Reveals Potential Mechanisms of Evolutionary Specialization.</title>
        <authorList>
            <person name="Sun Y."/>
            <person name="Deng T."/>
            <person name="Zhang A."/>
            <person name="Moore M.J."/>
            <person name="Landis J.B."/>
            <person name="Lin N."/>
            <person name="Zhang H."/>
            <person name="Zhang X."/>
            <person name="Huang J."/>
            <person name="Zhang X."/>
            <person name="Sun H."/>
            <person name="Wang H."/>
        </authorList>
    </citation>
    <scope>NUCLEOTIDE SEQUENCE [LARGE SCALE GENOMIC DNA]</scope>
    <source>
        <strain evidence="3">TB1705</strain>
        <tissue evidence="3">Leaf</tissue>
    </source>
</reference>
<feature type="compositionally biased region" description="Low complexity" evidence="1">
    <location>
        <begin position="710"/>
        <end position="721"/>
    </location>
</feature>
<dbReference type="PRINTS" id="PR00625">
    <property type="entry name" value="JDOMAIN"/>
</dbReference>